<feature type="chain" id="PRO_5015345899" description="Lipoprotein YbaY" evidence="1">
    <location>
        <begin position="35"/>
        <end position="139"/>
    </location>
</feature>
<dbReference type="InterPro" id="IPR039366">
    <property type="entry name" value="Pilotin"/>
</dbReference>
<organism evidence="2 3">
    <name type="scientific">Kushneria phyllosphaerae</name>
    <dbReference type="NCBI Taxonomy" id="2100822"/>
    <lineage>
        <taxon>Bacteria</taxon>
        <taxon>Pseudomonadati</taxon>
        <taxon>Pseudomonadota</taxon>
        <taxon>Gammaproteobacteria</taxon>
        <taxon>Oceanospirillales</taxon>
        <taxon>Halomonadaceae</taxon>
        <taxon>Kushneria</taxon>
    </lineage>
</organism>
<dbReference type="PANTHER" id="PTHR38013:SF1">
    <property type="entry name" value="GLYCOPROTEIN_POLYSACCHARIDE METABOLISM"/>
    <property type="match status" value="1"/>
</dbReference>
<proteinExistence type="predicted"/>
<evidence type="ECO:0000313" key="2">
    <source>
        <dbReference type="EMBL" id="SPJ32088.1"/>
    </source>
</evidence>
<sequence length="139" mass="15465">MQMRRFRPLLAVAPLMVTGLLSGCSLFASGPDFATLSGEAISDEQAPIADDARLEIRLLDLTQGRTTIAQVDQNTHGRWPVPFMLQYDRHYIDSDRRYALSAALHEGDNTRYLTMEPLPVLTDGAPTQQVRVPLTPVSR</sequence>
<dbReference type="Pfam" id="PF09619">
    <property type="entry name" value="YscW"/>
    <property type="match status" value="1"/>
</dbReference>
<reference evidence="3" key="1">
    <citation type="submission" date="2018-03" db="EMBL/GenBank/DDBJ databases">
        <authorList>
            <person name="Navarro De La Torre S."/>
        </authorList>
    </citation>
    <scope>NUCLEOTIDE SEQUENCE [LARGE SCALE GENOMIC DNA]</scope>
    <source>
        <strain evidence="3">EAod3</strain>
    </source>
</reference>
<dbReference type="Proteomes" id="UP000244934">
    <property type="component" value="Unassembled WGS sequence"/>
</dbReference>
<feature type="signal peptide" evidence="1">
    <location>
        <begin position="1"/>
        <end position="34"/>
    </location>
</feature>
<dbReference type="PROSITE" id="PS51257">
    <property type="entry name" value="PROKAR_LIPOPROTEIN"/>
    <property type="match status" value="1"/>
</dbReference>
<dbReference type="PANTHER" id="PTHR38013">
    <property type="entry name" value="GLYCOPROTEIN/POLYSACCHARIDE METABOLISM"/>
    <property type="match status" value="1"/>
</dbReference>
<evidence type="ECO:0000256" key="1">
    <source>
        <dbReference type="SAM" id="SignalP"/>
    </source>
</evidence>
<dbReference type="RefSeq" id="WP_108840995.1">
    <property type="nucleotide sequence ID" value="NZ_ONZI01000001.1"/>
</dbReference>
<evidence type="ECO:0008006" key="4">
    <source>
        <dbReference type="Google" id="ProtNLM"/>
    </source>
</evidence>
<dbReference type="AlphaFoldDB" id="A0A2R8CGQ4"/>
<name>A0A2R8CGQ4_9GAMM</name>
<accession>A0A2R8CGQ4</accession>
<gene>
    <name evidence="2" type="ORF">KSP9073_00088</name>
</gene>
<dbReference type="OrthoDB" id="6169270at2"/>
<protein>
    <recommendedName>
        <fullName evidence="4">Lipoprotein YbaY</fullName>
    </recommendedName>
</protein>
<dbReference type="InterPro" id="IPR053196">
    <property type="entry name" value="Lipoprotein_YbaY-like"/>
</dbReference>
<evidence type="ECO:0000313" key="3">
    <source>
        <dbReference type="Proteomes" id="UP000244934"/>
    </source>
</evidence>
<keyword evidence="1" id="KW-0732">Signal</keyword>
<keyword evidence="3" id="KW-1185">Reference proteome</keyword>
<dbReference type="EMBL" id="ONZI01000001">
    <property type="protein sequence ID" value="SPJ32088.1"/>
    <property type="molecule type" value="Genomic_DNA"/>
</dbReference>